<reference evidence="2" key="1">
    <citation type="submission" date="2020-08" db="EMBL/GenBank/DDBJ databases">
        <title>Genome public.</title>
        <authorList>
            <person name="Liu C."/>
            <person name="Sun Q."/>
        </authorList>
    </citation>
    <scope>NUCLEOTIDE SEQUENCE</scope>
    <source>
        <strain evidence="2">H8</strain>
    </source>
</reference>
<protein>
    <submittedName>
        <fullName evidence="2">Helix-turn-helix domain-containing protein</fullName>
    </submittedName>
</protein>
<dbReference type="AlphaFoldDB" id="A0A926DNW6"/>
<keyword evidence="3" id="KW-1185">Reference proteome</keyword>
<proteinExistence type="predicted"/>
<organism evidence="2 3">
    <name type="scientific">Congzhengia minquanensis</name>
    <dbReference type="NCBI Taxonomy" id="2763657"/>
    <lineage>
        <taxon>Bacteria</taxon>
        <taxon>Bacillati</taxon>
        <taxon>Bacillota</taxon>
        <taxon>Clostridia</taxon>
        <taxon>Eubacteriales</taxon>
        <taxon>Oscillospiraceae</taxon>
        <taxon>Congzhengia</taxon>
    </lineage>
</organism>
<dbReference type="EMBL" id="JACRSU010000002">
    <property type="protein sequence ID" value="MBC8540644.1"/>
    <property type="molecule type" value="Genomic_DNA"/>
</dbReference>
<feature type="region of interest" description="Disordered" evidence="1">
    <location>
        <begin position="101"/>
        <end position="121"/>
    </location>
</feature>
<sequence>MAKGKYQKWLEPDGLLLLEAWARDGLTDEQIADKMGINTATLYRYKEKYCEICEALKRGKEVVDVEVENALLNLAKSGNITAIIFWLKNRKPNVWRDKQKDVGDEHLEDVSDAESEVFADD</sequence>
<dbReference type="Gene3D" id="1.10.10.60">
    <property type="entry name" value="Homeodomain-like"/>
    <property type="match status" value="1"/>
</dbReference>
<accession>A0A926DNW6</accession>
<dbReference type="Proteomes" id="UP000611762">
    <property type="component" value="Unassembled WGS sequence"/>
</dbReference>
<evidence type="ECO:0000313" key="2">
    <source>
        <dbReference type="EMBL" id="MBC8540644.1"/>
    </source>
</evidence>
<evidence type="ECO:0000256" key="1">
    <source>
        <dbReference type="SAM" id="MobiDB-lite"/>
    </source>
</evidence>
<feature type="compositionally biased region" description="Acidic residues" evidence="1">
    <location>
        <begin position="110"/>
        <end position="121"/>
    </location>
</feature>
<comment type="caution">
    <text evidence="2">The sequence shown here is derived from an EMBL/GenBank/DDBJ whole genome shotgun (WGS) entry which is preliminary data.</text>
</comment>
<gene>
    <name evidence="2" type="ORF">H8698_06605</name>
</gene>
<evidence type="ECO:0000313" key="3">
    <source>
        <dbReference type="Proteomes" id="UP000611762"/>
    </source>
</evidence>
<name>A0A926DNW6_9FIRM</name>